<protein>
    <submittedName>
        <fullName evidence="3">PAP2 superfamily protein</fullName>
    </submittedName>
    <submittedName>
        <fullName evidence="2">Phospholipid phosphatase</fullName>
    </submittedName>
</protein>
<comment type="caution">
    <text evidence="3">The sequence shown here is derived from an EMBL/GenBank/DDBJ whole genome shotgun (WGS) entry which is preliminary data.</text>
</comment>
<dbReference type="RefSeq" id="WP_132533894.1">
    <property type="nucleotide sequence ID" value="NZ_BMJO01000005.1"/>
</dbReference>
<dbReference type="AlphaFoldDB" id="A0A4R2H9S8"/>
<dbReference type="CDD" id="cd03394">
    <property type="entry name" value="PAP2_like_5"/>
    <property type="match status" value="1"/>
</dbReference>
<feature type="domain" description="Phosphatidic acid phosphatase type 2/haloperoxidase" evidence="1">
    <location>
        <begin position="102"/>
        <end position="202"/>
    </location>
</feature>
<dbReference type="EMBL" id="SLWO01000005">
    <property type="protein sequence ID" value="TCO23849.1"/>
    <property type="molecule type" value="Genomic_DNA"/>
</dbReference>
<reference evidence="2" key="4">
    <citation type="submission" date="2024-05" db="EMBL/GenBank/DDBJ databases">
        <authorList>
            <person name="Sun Q."/>
            <person name="Zhou Y."/>
        </authorList>
    </citation>
    <scope>NUCLEOTIDE SEQUENCE</scope>
    <source>
        <strain evidence="2">CGMCC 1.15644</strain>
    </source>
</reference>
<accession>A0A4R2H9S8</accession>
<gene>
    <name evidence="3" type="ORF">EV200_105323</name>
    <name evidence="2" type="ORF">GCM10011413_31810</name>
</gene>
<dbReference type="InterPro" id="IPR036938">
    <property type="entry name" value="PAP2/HPO_sf"/>
</dbReference>
<dbReference type="EMBL" id="BMJO01000005">
    <property type="protein sequence ID" value="GGE63050.1"/>
    <property type="molecule type" value="Genomic_DNA"/>
</dbReference>
<dbReference type="Proteomes" id="UP000622648">
    <property type="component" value="Unassembled WGS sequence"/>
</dbReference>
<dbReference type="Gene3D" id="1.20.144.10">
    <property type="entry name" value="Phosphatidic acid phosphatase type 2/haloperoxidase"/>
    <property type="match status" value="1"/>
</dbReference>
<evidence type="ECO:0000313" key="2">
    <source>
        <dbReference type="EMBL" id="GGE63050.1"/>
    </source>
</evidence>
<evidence type="ECO:0000259" key="1">
    <source>
        <dbReference type="SMART" id="SM00014"/>
    </source>
</evidence>
<dbReference type="SUPFAM" id="SSF48317">
    <property type="entry name" value="Acid phosphatase/Vanadium-dependent haloperoxidase"/>
    <property type="match status" value="1"/>
</dbReference>
<reference evidence="2" key="1">
    <citation type="journal article" date="2014" name="Int. J. Syst. Evol. Microbiol.">
        <title>Complete genome of a new Firmicutes species belonging to the dominant human colonic microbiota ('Ruminococcus bicirculans') reveals two chromosomes and a selective capacity to utilize plant glucans.</title>
        <authorList>
            <consortium name="NISC Comparative Sequencing Program"/>
            <person name="Wegmann U."/>
            <person name="Louis P."/>
            <person name="Goesmann A."/>
            <person name="Henrissat B."/>
            <person name="Duncan S.H."/>
            <person name="Flint H.J."/>
        </authorList>
    </citation>
    <scope>NUCLEOTIDE SEQUENCE</scope>
    <source>
        <strain evidence="2">CGMCC 1.15644</strain>
    </source>
</reference>
<dbReference type="OrthoDB" id="9773582at2"/>
<dbReference type="Pfam" id="PF01569">
    <property type="entry name" value="PAP2"/>
    <property type="match status" value="1"/>
</dbReference>
<dbReference type="SMART" id="SM00014">
    <property type="entry name" value="acidPPc"/>
    <property type="match status" value="1"/>
</dbReference>
<organism evidence="3 4">
    <name type="scientific">Pedobacter psychrotolerans</name>
    <dbReference type="NCBI Taxonomy" id="1843235"/>
    <lineage>
        <taxon>Bacteria</taxon>
        <taxon>Pseudomonadati</taxon>
        <taxon>Bacteroidota</taxon>
        <taxon>Sphingobacteriia</taxon>
        <taxon>Sphingobacteriales</taxon>
        <taxon>Sphingobacteriaceae</taxon>
        <taxon>Pedobacter</taxon>
    </lineage>
</organism>
<proteinExistence type="predicted"/>
<name>A0A4R2H9S8_9SPHI</name>
<keyword evidence="5" id="KW-1185">Reference proteome</keyword>
<sequence>MLTLGSLKSYCQQADSIGKVNPYQPKIQSFIIPAAFLTYGIIALNENPFNTLDRDTRAELQEDHPRFAAHVDNYSQFAPAAAVFILNFSGIKGKNSIKDAAFIYAISTAIMGGTVSTLKSGIHRLRPDASAFNSFPSGHTATAFAAAEFLKQEYKDLSPWYNYAGYTVAIATGTLRMYNNKHWFSDVVAGAGIGIISTKLSYLVYPELKKLFKPSKRSNVVLMPTYNNKLFGLAYSARF</sequence>
<reference evidence="3 4" key="3">
    <citation type="submission" date="2019-03" db="EMBL/GenBank/DDBJ databases">
        <title>Genomic Encyclopedia of Type Strains, Phase IV (KMG-IV): sequencing the most valuable type-strain genomes for metagenomic binning, comparative biology and taxonomic classification.</title>
        <authorList>
            <person name="Goeker M."/>
        </authorList>
    </citation>
    <scope>NUCLEOTIDE SEQUENCE [LARGE SCALE GENOMIC DNA]</scope>
    <source>
        <strain evidence="3 4">DSM 103236</strain>
    </source>
</reference>
<evidence type="ECO:0000313" key="4">
    <source>
        <dbReference type="Proteomes" id="UP000295684"/>
    </source>
</evidence>
<evidence type="ECO:0000313" key="3">
    <source>
        <dbReference type="EMBL" id="TCO23849.1"/>
    </source>
</evidence>
<reference evidence="5" key="2">
    <citation type="journal article" date="2019" name="Int. J. Syst. Evol. Microbiol.">
        <title>The Global Catalogue of Microorganisms (GCM) 10K type strain sequencing project: providing services to taxonomists for standard genome sequencing and annotation.</title>
        <authorList>
            <consortium name="The Broad Institute Genomics Platform"/>
            <consortium name="The Broad Institute Genome Sequencing Center for Infectious Disease"/>
            <person name="Wu L."/>
            <person name="Ma J."/>
        </authorList>
    </citation>
    <scope>NUCLEOTIDE SEQUENCE [LARGE SCALE GENOMIC DNA]</scope>
    <source>
        <strain evidence="5">CGMCC 1.15644</strain>
    </source>
</reference>
<dbReference type="Proteomes" id="UP000295684">
    <property type="component" value="Unassembled WGS sequence"/>
</dbReference>
<evidence type="ECO:0000313" key="5">
    <source>
        <dbReference type="Proteomes" id="UP000622648"/>
    </source>
</evidence>
<dbReference type="InterPro" id="IPR000326">
    <property type="entry name" value="PAP2/HPO"/>
</dbReference>